<sequence>MLKPTTERNNASDRTLVLGGPATPTSSSIAASPAPGVLFSFAPGPFSLDPFAPIAAAAPILAAAPAAFALVTPAVPPAFAPAVANVFASRPLAEGVLVGLS</sequence>
<accession>A0A218ZFT0</accession>
<keyword evidence="3" id="KW-1185">Reference proteome</keyword>
<feature type="compositionally biased region" description="Low complexity" evidence="1">
    <location>
        <begin position="21"/>
        <end position="31"/>
    </location>
</feature>
<proteinExistence type="predicted"/>
<organism evidence="2 3">
    <name type="scientific">Diplocarpon coronariae</name>
    <dbReference type="NCBI Taxonomy" id="2795749"/>
    <lineage>
        <taxon>Eukaryota</taxon>
        <taxon>Fungi</taxon>
        <taxon>Dikarya</taxon>
        <taxon>Ascomycota</taxon>
        <taxon>Pezizomycotina</taxon>
        <taxon>Leotiomycetes</taxon>
        <taxon>Helotiales</taxon>
        <taxon>Drepanopezizaceae</taxon>
        <taxon>Diplocarpon</taxon>
    </lineage>
</organism>
<dbReference type="AlphaFoldDB" id="A0A218ZFT0"/>
<name>A0A218ZFT0_9HELO</name>
<dbReference type="EMBL" id="MZNU01000024">
    <property type="protein sequence ID" value="OWP06941.1"/>
    <property type="molecule type" value="Genomic_DNA"/>
</dbReference>
<feature type="region of interest" description="Disordered" evidence="1">
    <location>
        <begin position="1"/>
        <end position="31"/>
    </location>
</feature>
<gene>
    <name evidence="2" type="ORF">B2J93_451</name>
</gene>
<evidence type="ECO:0000313" key="2">
    <source>
        <dbReference type="EMBL" id="OWP06941.1"/>
    </source>
</evidence>
<reference evidence="2 3" key="1">
    <citation type="submission" date="2017-04" db="EMBL/GenBank/DDBJ databases">
        <title>Draft genome sequence of Marssonina coronaria NL1: causal agent of apple blotch.</title>
        <authorList>
            <person name="Cheng Q."/>
        </authorList>
    </citation>
    <scope>NUCLEOTIDE SEQUENCE [LARGE SCALE GENOMIC DNA]</scope>
    <source>
        <strain evidence="2 3">NL1</strain>
    </source>
</reference>
<comment type="caution">
    <text evidence="2">The sequence shown here is derived from an EMBL/GenBank/DDBJ whole genome shotgun (WGS) entry which is preliminary data.</text>
</comment>
<protein>
    <submittedName>
        <fullName evidence="2">Uncharacterized protein</fullName>
    </submittedName>
</protein>
<dbReference type="Proteomes" id="UP000242519">
    <property type="component" value="Unassembled WGS sequence"/>
</dbReference>
<evidence type="ECO:0000256" key="1">
    <source>
        <dbReference type="SAM" id="MobiDB-lite"/>
    </source>
</evidence>
<dbReference type="InParanoid" id="A0A218ZFT0"/>
<evidence type="ECO:0000313" key="3">
    <source>
        <dbReference type="Proteomes" id="UP000242519"/>
    </source>
</evidence>